<gene>
    <name evidence="9" type="ordered locus">AciX8_3246</name>
</gene>
<dbReference type="SUPFAM" id="SSF51445">
    <property type="entry name" value="(Trans)glycosidases"/>
    <property type="match status" value="1"/>
</dbReference>
<dbReference type="InterPro" id="IPR013783">
    <property type="entry name" value="Ig-like_fold"/>
</dbReference>
<dbReference type="Proteomes" id="UP000007113">
    <property type="component" value="Chromosome"/>
</dbReference>
<evidence type="ECO:0000256" key="3">
    <source>
        <dbReference type="ARBA" id="ARBA00023295"/>
    </source>
</evidence>
<dbReference type="GO" id="GO:0033947">
    <property type="term" value="F:mannosylglycoprotein endo-beta-mannosidase activity"/>
    <property type="evidence" value="ECO:0007669"/>
    <property type="project" value="UniProtKB-EC"/>
</dbReference>
<dbReference type="OrthoDB" id="9801077at2"/>
<dbReference type="InterPro" id="IPR006102">
    <property type="entry name" value="Ig-like_GH2"/>
</dbReference>
<evidence type="ECO:0000259" key="6">
    <source>
        <dbReference type="Pfam" id="PF02836"/>
    </source>
</evidence>
<dbReference type="KEGG" id="gma:AciX8_3246"/>
<dbReference type="InterPro" id="IPR013320">
    <property type="entry name" value="ConA-like_dom_sf"/>
</dbReference>
<keyword evidence="10" id="KW-1185">Reference proteome</keyword>
<dbReference type="PANTHER" id="PTHR43536">
    <property type="entry name" value="MANNOSYLGLYCOPROTEIN ENDO-BETA-MANNOSIDASE"/>
    <property type="match status" value="1"/>
</dbReference>
<dbReference type="InterPro" id="IPR041351">
    <property type="entry name" value="Ig_GlcNase"/>
</dbReference>
<dbReference type="InterPro" id="IPR006103">
    <property type="entry name" value="Glyco_hydro_2_cat"/>
</dbReference>
<evidence type="ECO:0000256" key="2">
    <source>
        <dbReference type="ARBA" id="ARBA00022801"/>
    </source>
</evidence>
<feature type="region of interest" description="Disordered" evidence="4">
    <location>
        <begin position="242"/>
        <end position="271"/>
    </location>
</feature>
<dbReference type="Gene3D" id="2.60.120.260">
    <property type="entry name" value="Galactose-binding domain-like"/>
    <property type="match status" value="1"/>
</dbReference>
<dbReference type="Pfam" id="PF00703">
    <property type="entry name" value="Glyco_hydro_2"/>
    <property type="match status" value="1"/>
</dbReference>
<dbReference type="SUPFAM" id="SSF49303">
    <property type="entry name" value="beta-Galactosidase/glucuronidase domain"/>
    <property type="match status" value="3"/>
</dbReference>
<dbReference type="AlphaFoldDB" id="G8NTZ1"/>
<reference evidence="9 10" key="1">
    <citation type="submission" date="2011-11" db="EMBL/GenBank/DDBJ databases">
        <title>Complete sequence of Granulicella mallensis MP5ACTX8.</title>
        <authorList>
            <consortium name="US DOE Joint Genome Institute"/>
            <person name="Lucas S."/>
            <person name="Copeland A."/>
            <person name="Lapidus A."/>
            <person name="Cheng J.-F."/>
            <person name="Goodwin L."/>
            <person name="Pitluck S."/>
            <person name="Peters L."/>
            <person name="Lu M."/>
            <person name="Detter J.C."/>
            <person name="Han C."/>
            <person name="Tapia R."/>
            <person name="Land M."/>
            <person name="Hauser L."/>
            <person name="Kyrpides N."/>
            <person name="Ivanova N."/>
            <person name="Mikhailova N."/>
            <person name="Pagani I."/>
            <person name="Rawat S."/>
            <person name="Mannisto M."/>
            <person name="Haggblom M."/>
            <person name="Woyke T."/>
        </authorList>
    </citation>
    <scope>NUCLEOTIDE SEQUENCE [LARGE SCALE GENOMIC DNA]</scope>
    <source>
        <strain evidence="10">ATCC BAA-1857 / DSM 23137 / MP5ACTX8</strain>
    </source>
</reference>
<evidence type="ECO:0000313" key="10">
    <source>
        <dbReference type="Proteomes" id="UP000007113"/>
    </source>
</evidence>
<dbReference type="InterPro" id="IPR036156">
    <property type="entry name" value="Beta-gal/glucu_dom_sf"/>
</dbReference>
<dbReference type="Pfam" id="PF02836">
    <property type="entry name" value="Glyco_hydro_2_C"/>
    <property type="match status" value="1"/>
</dbReference>
<dbReference type="EC" id="3.2.1.152" evidence="9"/>
<feature type="domain" description="Glycoside hydrolase family 2 catalytic" evidence="6">
    <location>
        <begin position="669"/>
        <end position="807"/>
    </location>
</feature>
<feature type="domain" description="Exo-beta-D-glucosaminidase Ig-fold" evidence="7">
    <location>
        <begin position="1057"/>
        <end position="1169"/>
    </location>
</feature>
<dbReference type="Gene3D" id="2.60.120.200">
    <property type="match status" value="1"/>
</dbReference>
<feature type="domain" description="Beta-mannosidase-like galactose-binding" evidence="8">
    <location>
        <begin position="308"/>
        <end position="473"/>
    </location>
</feature>
<proteinExistence type="inferred from homology"/>
<dbReference type="InterPro" id="IPR008979">
    <property type="entry name" value="Galactose-bd-like_sf"/>
</dbReference>
<feature type="domain" description="Glycoside hydrolase family 2 immunoglobulin-like beta-sandwich" evidence="5">
    <location>
        <begin position="496"/>
        <end position="597"/>
    </location>
</feature>
<organism evidence="9 10">
    <name type="scientific">Granulicella mallensis (strain ATCC BAA-1857 / DSM 23137 / MP5ACTX8)</name>
    <dbReference type="NCBI Taxonomy" id="682795"/>
    <lineage>
        <taxon>Bacteria</taxon>
        <taxon>Pseudomonadati</taxon>
        <taxon>Acidobacteriota</taxon>
        <taxon>Terriglobia</taxon>
        <taxon>Terriglobales</taxon>
        <taxon>Acidobacteriaceae</taxon>
        <taxon>Granulicella</taxon>
    </lineage>
</organism>
<dbReference type="Pfam" id="PF13385">
    <property type="entry name" value="Laminin_G_3"/>
    <property type="match status" value="1"/>
</dbReference>
<comment type="similarity">
    <text evidence="1">Belongs to the glycosyl hydrolase 2 family.</text>
</comment>
<dbReference type="InterPro" id="IPR017853">
    <property type="entry name" value="GH"/>
</dbReference>
<dbReference type="Pfam" id="PF18368">
    <property type="entry name" value="Ig_GlcNase"/>
    <property type="match status" value="1"/>
</dbReference>
<keyword evidence="3 9" id="KW-0326">Glycosidase</keyword>
<evidence type="ECO:0000256" key="4">
    <source>
        <dbReference type="SAM" id="MobiDB-lite"/>
    </source>
</evidence>
<evidence type="ECO:0000259" key="5">
    <source>
        <dbReference type="Pfam" id="PF00703"/>
    </source>
</evidence>
<dbReference type="Pfam" id="PF22666">
    <property type="entry name" value="Glyco_hydro_2_N2"/>
    <property type="match status" value="1"/>
</dbReference>
<dbReference type="SUPFAM" id="SSF49899">
    <property type="entry name" value="Concanavalin A-like lectins/glucanases"/>
    <property type="match status" value="1"/>
</dbReference>
<dbReference type="HOGENOM" id="CLU_005015_2_0_0"/>
<dbReference type="Gene3D" id="2.60.40.10">
    <property type="entry name" value="Immunoglobulins"/>
    <property type="match status" value="3"/>
</dbReference>
<dbReference type="Gene3D" id="3.20.20.80">
    <property type="entry name" value="Glycosidases"/>
    <property type="match status" value="1"/>
</dbReference>
<dbReference type="InterPro" id="IPR054593">
    <property type="entry name" value="Beta-mannosidase-like_N2"/>
</dbReference>
<dbReference type="InterPro" id="IPR043534">
    <property type="entry name" value="EBDG/EBM"/>
</dbReference>
<dbReference type="STRING" id="682795.AciX8_3246"/>
<protein>
    <submittedName>
        <fullName evidence="9">Mannosylglycoprotein endo-beta-mannosidase</fullName>
        <ecNumber evidence="9">3.2.1.152</ecNumber>
    </submittedName>
</protein>
<accession>G8NTZ1</accession>
<name>G8NTZ1_GRAMM</name>
<keyword evidence="2 9" id="KW-0378">Hydrolase</keyword>
<evidence type="ECO:0000256" key="1">
    <source>
        <dbReference type="ARBA" id="ARBA00007401"/>
    </source>
</evidence>
<dbReference type="eggNOG" id="COG3250">
    <property type="taxonomic scope" value="Bacteria"/>
</dbReference>
<evidence type="ECO:0000259" key="8">
    <source>
        <dbReference type="Pfam" id="PF22666"/>
    </source>
</evidence>
<evidence type="ECO:0000259" key="7">
    <source>
        <dbReference type="Pfam" id="PF18368"/>
    </source>
</evidence>
<dbReference type="PANTHER" id="PTHR43536:SF1">
    <property type="entry name" value="MANNOSYLGLYCOPROTEIN ENDO-BETA-MANNOSIDASE"/>
    <property type="match status" value="1"/>
</dbReference>
<dbReference type="EMBL" id="CP003130">
    <property type="protein sequence ID" value="AEU37547.1"/>
    <property type="molecule type" value="Genomic_DNA"/>
</dbReference>
<sequence>MEPLEMMFRAMSCIKARMLRVLHLPTLRSALLGLSVAGLLPCCFAGQVVEQAGPYLANLVEGGPSLKKPLSASLANAQSWSEWVWFRTDSSDINSLIAGIGDPTSSNARYFEVRDGRPGVRFSAESSLLATSSLRFGIWHMLAVTDDGTRVTLYVDGMSALSGSSVRGDISPEIQIAPDASSSGMVRFGGDIGGFSVAARSIPAAEIQKMFAAAPNFDAQLREENAKPWSIQVKQGIGLRAPQDPAEMPYGAAPEKPRAKPLPPAGPTLHETGKNSWEIAANWRLLSNVGTATILPKAGAQVSLPGFNDSSWLAATVPGTVLTTMIDRGIYPDPDFGLNNLAIPESLNKHDYWYRVEFPTPKTDISGRRRTLHFAGINYAAEVWLNGQRLGRIRGAFRRGDFDVTHLLRPGVMNALAVRIAPPPHPGIPQEQSIKGGPGPDGGFLAIDGPTFVATEGWDWVPAIRDRDTGLWQGVSLTETGAVTFGDPQVVTRLPLPDRSSADVELHLPVHNSGATPLHIAVVAAFEGVRVKIPATVPPGDTILHLLPRDFAQLHLSHPRLWWPNGYGSPELYHLKLQAIADSGVIEDERQSTFGVREVTYELTLFDHAGRLQRVEALPAETLGKGYDAVDVHHEDMRQTAEGWASTIDPQAEGTSAIRPLANDKGLTDLILKVNGVRIAVRGGNWGMDDSRKRVSRERLEPYFRLHREANLNMIRNWVGQSTEETFYQLADEYGMMVWNDFWASTENTDAEPDDPTLFVDNARDVVRRYRNHPSIVVWCGRNEGVPPPALNDMMIDMLREEDGTRFYSPSSNVVDLRPSGPYKWREPALYFSKLNRGFSVELGISSFPTKEAFEHTVAPEDQWPLNDAWAYHDWHRSNGGDTHELMRALDLQLGPSTSLSEFERRIQLFNYVDHQAIFEGMYAHLWSPNSGRMIWMTQPAWPSTMWQMYSSDYDTQASFYGVKKANAPLHVQMDLSDYTVAAVNTTLQQQKNLHVAVRIASPSDATLDTENATVTADANAVMPVLHLPLSSLIQKNPLVFVRLEMRDEKGALVADNFYWIARDDASYRALNDLAPASIEAHTVAGPSFSSSSGDESIWNVRLKNVGASPSVAMKLTLFHADHTRVLPAYYSDNYISLLPGEERTVAVHVPSGAVGPGDVHFTLQGWNLAEKDVLLAAGQSIVARHSQTSGTASVARR</sequence>
<dbReference type="SUPFAM" id="SSF49785">
    <property type="entry name" value="Galactose-binding domain-like"/>
    <property type="match status" value="1"/>
</dbReference>
<evidence type="ECO:0000313" key="9">
    <source>
        <dbReference type="EMBL" id="AEU37547.1"/>
    </source>
</evidence>
<dbReference type="GO" id="GO:0005975">
    <property type="term" value="P:carbohydrate metabolic process"/>
    <property type="evidence" value="ECO:0007669"/>
    <property type="project" value="InterPro"/>
</dbReference>